<organism evidence="3 4">
    <name type="scientific">Mycena maculata</name>
    <dbReference type="NCBI Taxonomy" id="230809"/>
    <lineage>
        <taxon>Eukaryota</taxon>
        <taxon>Fungi</taxon>
        <taxon>Dikarya</taxon>
        <taxon>Basidiomycota</taxon>
        <taxon>Agaricomycotina</taxon>
        <taxon>Agaricomycetes</taxon>
        <taxon>Agaricomycetidae</taxon>
        <taxon>Agaricales</taxon>
        <taxon>Marasmiineae</taxon>
        <taxon>Mycenaceae</taxon>
        <taxon>Mycena</taxon>
    </lineage>
</organism>
<keyword evidence="4" id="KW-1185">Reference proteome</keyword>
<dbReference type="AlphaFoldDB" id="A0AAD7IBA9"/>
<sequence length="417" mass="46873">MKAFISALLGYDPDQKNLEGGILGVVKAYYGCAEAQGRGTLHCHMLVWVEGGLNPNEIKKRALSSEASDIDFCKQLLAFLDDTISNAIPPEPEPKVNVPSDKYHPCSVRGIHIANVNQNDDFSAPAKQPGNNSVSPERQQDLHNLVSQCQSHEHSKTCFKYWRGPPEPKTCRFDLHEDNFRADSSFDSETGEICLRCLDGLVNNFNSTIIEAMRCNMDIKFIGSGASAKAILYYITDYITKSQLKTHVTFSMLELAVKRLGEFDPLQDELTIRAKRMLQKCAYAMISQQELSAQQVASYLMDFEDHFTSHSYRNLYWTTFETFINRQLPSPECYPSKNARVGTDSSQIINEEPNNGNQTVDDTEDEDDPDHDVDEDEQRDDEHEVTVSTNGSGELVPMGSQLADYQKRGTELNDVCV</sequence>
<name>A0AAD7IBA9_9AGAR</name>
<dbReference type="EMBL" id="JARJLG010000133">
    <property type="protein sequence ID" value="KAJ7739226.1"/>
    <property type="molecule type" value="Genomic_DNA"/>
</dbReference>
<dbReference type="Pfam" id="PF14214">
    <property type="entry name" value="Helitron_like_N"/>
    <property type="match status" value="1"/>
</dbReference>
<feature type="compositionally biased region" description="Polar residues" evidence="1">
    <location>
        <begin position="343"/>
        <end position="357"/>
    </location>
</feature>
<gene>
    <name evidence="3" type="ORF">DFH07DRAFT_688368</name>
</gene>
<feature type="compositionally biased region" description="Acidic residues" evidence="1">
    <location>
        <begin position="361"/>
        <end position="379"/>
    </location>
</feature>
<comment type="caution">
    <text evidence="3">The sequence shown here is derived from an EMBL/GenBank/DDBJ whole genome shotgun (WGS) entry which is preliminary data.</text>
</comment>
<evidence type="ECO:0000313" key="4">
    <source>
        <dbReference type="Proteomes" id="UP001215280"/>
    </source>
</evidence>
<evidence type="ECO:0000256" key="1">
    <source>
        <dbReference type="SAM" id="MobiDB-lite"/>
    </source>
</evidence>
<feature type="domain" description="Helitron helicase-like" evidence="2">
    <location>
        <begin position="18"/>
        <end position="47"/>
    </location>
</feature>
<feature type="non-terminal residue" evidence="3">
    <location>
        <position position="417"/>
    </location>
</feature>
<proteinExistence type="predicted"/>
<evidence type="ECO:0000313" key="3">
    <source>
        <dbReference type="EMBL" id="KAJ7739226.1"/>
    </source>
</evidence>
<evidence type="ECO:0000259" key="2">
    <source>
        <dbReference type="Pfam" id="PF14214"/>
    </source>
</evidence>
<protein>
    <recommendedName>
        <fullName evidence="2">Helitron helicase-like domain-containing protein</fullName>
    </recommendedName>
</protein>
<dbReference type="InterPro" id="IPR025476">
    <property type="entry name" value="Helitron_helicase-like"/>
</dbReference>
<reference evidence="3" key="1">
    <citation type="submission" date="2023-03" db="EMBL/GenBank/DDBJ databases">
        <title>Massive genome expansion in bonnet fungi (Mycena s.s.) driven by repeated elements and novel gene families across ecological guilds.</title>
        <authorList>
            <consortium name="Lawrence Berkeley National Laboratory"/>
            <person name="Harder C.B."/>
            <person name="Miyauchi S."/>
            <person name="Viragh M."/>
            <person name="Kuo A."/>
            <person name="Thoen E."/>
            <person name="Andreopoulos B."/>
            <person name="Lu D."/>
            <person name="Skrede I."/>
            <person name="Drula E."/>
            <person name="Henrissat B."/>
            <person name="Morin E."/>
            <person name="Kohler A."/>
            <person name="Barry K."/>
            <person name="LaButti K."/>
            <person name="Morin E."/>
            <person name="Salamov A."/>
            <person name="Lipzen A."/>
            <person name="Mereny Z."/>
            <person name="Hegedus B."/>
            <person name="Baldrian P."/>
            <person name="Stursova M."/>
            <person name="Weitz H."/>
            <person name="Taylor A."/>
            <person name="Grigoriev I.V."/>
            <person name="Nagy L.G."/>
            <person name="Martin F."/>
            <person name="Kauserud H."/>
        </authorList>
    </citation>
    <scope>NUCLEOTIDE SEQUENCE</scope>
    <source>
        <strain evidence="3">CBHHK188m</strain>
    </source>
</reference>
<dbReference type="Proteomes" id="UP001215280">
    <property type="component" value="Unassembled WGS sequence"/>
</dbReference>
<accession>A0AAD7IBA9</accession>
<feature type="region of interest" description="Disordered" evidence="1">
    <location>
        <begin position="334"/>
        <end position="417"/>
    </location>
</feature>